<feature type="region of interest" description="Disordered" evidence="1">
    <location>
        <begin position="287"/>
        <end position="338"/>
    </location>
</feature>
<organism evidence="2 3">
    <name type="scientific">Aquimonas voraii</name>
    <dbReference type="NCBI Taxonomy" id="265719"/>
    <lineage>
        <taxon>Bacteria</taxon>
        <taxon>Pseudomonadati</taxon>
        <taxon>Pseudomonadota</taxon>
        <taxon>Gammaproteobacteria</taxon>
        <taxon>Lysobacterales</taxon>
        <taxon>Lysobacteraceae</taxon>
        <taxon>Aquimonas</taxon>
    </lineage>
</organism>
<reference evidence="2 3" key="1">
    <citation type="submission" date="2016-10" db="EMBL/GenBank/DDBJ databases">
        <authorList>
            <person name="de Groot N.N."/>
        </authorList>
    </citation>
    <scope>NUCLEOTIDE SEQUENCE [LARGE SCALE GENOMIC DNA]</scope>
    <source>
        <strain evidence="2 3">DSM 16957</strain>
    </source>
</reference>
<protein>
    <submittedName>
        <fullName evidence="2">Uncharacterized protein</fullName>
    </submittedName>
</protein>
<evidence type="ECO:0000313" key="2">
    <source>
        <dbReference type="EMBL" id="SDE05071.1"/>
    </source>
</evidence>
<feature type="compositionally biased region" description="Polar residues" evidence="1">
    <location>
        <begin position="318"/>
        <end position="327"/>
    </location>
</feature>
<sequence length="338" mass="36766">MASVVERFVNTALQEHQAGGRPMRELIDERLQRLSELVMGYDFATVIERYYHGHDQGNEQLKTDAVRWLRGEFSTVTDARKALGVRAFIDDDNIYDALKLFARFTRLAGYGGALIGLDELVNLYKLPNAQSRASNYEQILRILNDALQGSAEHLGVLLGATPETISDPRRGLYSYQALQSRLAENTFAAKHGVADFGGPVVRLANLEPEDLLVLLIKLRDLSGSGVAHVTNDHIRAFLAFCNDRIGAAYFQSPRASVRAFLDLLAVAEARPDIPMSALLEGVDLTDDATSQDEGLPSEEADGADAGGTAGLAQQTTTSPSSVAQPRSSAEDDLSSFKL</sequence>
<feature type="compositionally biased region" description="Acidic residues" evidence="1">
    <location>
        <begin position="287"/>
        <end position="302"/>
    </location>
</feature>
<dbReference type="Proteomes" id="UP000199603">
    <property type="component" value="Unassembled WGS sequence"/>
</dbReference>
<dbReference type="InterPro" id="IPR021228">
    <property type="entry name" value="BrxD"/>
</dbReference>
<gene>
    <name evidence="2" type="ORF">SAMN04488509_11546</name>
</gene>
<proteinExistence type="predicted"/>
<dbReference type="STRING" id="265719.SAMN04488509_11546"/>
<accession>A0A1G6ZRC3</accession>
<dbReference type="AlphaFoldDB" id="A0A1G6ZRC3"/>
<keyword evidence="3" id="KW-1185">Reference proteome</keyword>
<evidence type="ECO:0000313" key="3">
    <source>
        <dbReference type="Proteomes" id="UP000199603"/>
    </source>
</evidence>
<dbReference type="Pfam" id="PF10923">
    <property type="entry name" value="BrxC_BrxD"/>
    <property type="match status" value="1"/>
</dbReference>
<dbReference type="EMBL" id="FNAG01000015">
    <property type="protein sequence ID" value="SDE05071.1"/>
    <property type="molecule type" value="Genomic_DNA"/>
</dbReference>
<name>A0A1G6ZRC3_9GAMM</name>
<evidence type="ECO:0000256" key="1">
    <source>
        <dbReference type="SAM" id="MobiDB-lite"/>
    </source>
</evidence>